<dbReference type="EMBL" id="BMZO01000005">
    <property type="protein sequence ID" value="GHC70499.1"/>
    <property type="molecule type" value="Genomic_DNA"/>
</dbReference>
<dbReference type="CDD" id="cd00093">
    <property type="entry name" value="HTH_XRE"/>
    <property type="match status" value="1"/>
</dbReference>
<evidence type="ECO:0000313" key="3">
    <source>
        <dbReference type="Proteomes" id="UP000641137"/>
    </source>
</evidence>
<dbReference type="PROSITE" id="PS50943">
    <property type="entry name" value="HTH_CROC1"/>
    <property type="match status" value="1"/>
</dbReference>
<dbReference type="Gene3D" id="1.10.260.40">
    <property type="entry name" value="lambda repressor-like DNA-binding domains"/>
    <property type="match status" value="1"/>
</dbReference>
<dbReference type="Pfam" id="PF01381">
    <property type="entry name" value="HTH_3"/>
    <property type="match status" value="1"/>
</dbReference>
<accession>A0A8J3DIH8</accession>
<keyword evidence="3" id="KW-1185">Reference proteome</keyword>
<proteinExistence type="predicted"/>
<dbReference type="GO" id="GO:0003677">
    <property type="term" value="F:DNA binding"/>
    <property type="evidence" value="ECO:0007669"/>
    <property type="project" value="InterPro"/>
</dbReference>
<name>A0A8J3DIH8_9HYPH</name>
<sequence>MICWTQENLAEAAGVSRSTIKDFEAGRHDLQRATESQILSALRDAGINLIWREDGTVGATIRLSPASCGGSS</sequence>
<dbReference type="SUPFAM" id="SSF47413">
    <property type="entry name" value="lambda repressor-like DNA-binding domains"/>
    <property type="match status" value="1"/>
</dbReference>
<evidence type="ECO:0000259" key="1">
    <source>
        <dbReference type="PROSITE" id="PS50943"/>
    </source>
</evidence>
<reference evidence="2" key="2">
    <citation type="submission" date="2020-09" db="EMBL/GenBank/DDBJ databases">
        <authorList>
            <person name="Sun Q."/>
            <person name="Kim S."/>
        </authorList>
    </citation>
    <scope>NUCLEOTIDE SEQUENCE</scope>
    <source>
        <strain evidence="2">KCTC 42097</strain>
    </source>
</reference>
<dbReference type="InterPro" id="IPR001387">
    <property type="entry name" value="Cro/C1-type_HTH"/>
</dbReference>
<feature type="domain" description="HTH cro/C1-type" evidence="1">
    <location>
        <begin position="4"/>
        <end position="42"/>
    </location>
</feature>
<dbReference type="Proteomes" id="UP000641137">
    <property type="component" value="Unassembled WGS sequence"/>
</dbReference>
<protein>
    <submittedName>
        <fullName evidence="2">Transcriptional regulator</fullName>
    </submittedName>
</protein>
<gene>
    <name evidence="2" type="ORF">GCM10010136_16860</name>
</gene>
<evidence type="ECO:0000313" key="2">
    <source>
        <dbReference type="EMBL" id="GHC70499.1"/>
    </source>
</evidence>
<comment type="caution">
    <text evidence="2">The sequence shown here is derived from an EMBL/GenBank/DDBJ whole genome shotgun (WGS) entry which is preliminary data.</text>
</comment>
<organism evidence="2 3">
    <name type="scientific">Limoniibacter endophyticus</name>
    <dbReference type="NCBI Taxonomy" id="1565040"/>
    <lineage>
        <taxon>Bacteria</taxon>
        <taxon>Pseudomonadati</taxon>
        <taxon>Pseudomonadota</taxon>
        <taxon>Alphaproteobacteria</taxon>
        <taxon>Hyphomicrobiales</taxon>
        <taxon>Bartonellaceae</taxon>
        <taxon>Limoniibacter</taxon>
    </lineage>
</organism>
<dbReference type="InterPro" id="IPR010982">
    <property type="entry name" value="Lambda_DNA-bd_dom_sf"/>
</dbReference>
<dbReference type="AlphaFoldDB" id="A0A8J3DIH8"/>
<reference evidence="2" key="1">
    <citation type="journal article" date="2014" name="Int. J. Syst. Evol. Microbiol.">
        <title>Complete genome sequence of Corynebacterium casei LMG S-19264T (=DSM 44701T), isolated from a smear-ripened cheese.</title>
        <authorList>
            <consortium name="US DOE Joint Genome Institute (JGI-PGF)"/>
            <person name="Walter F."/>
            <person name="Albersmeier A."/>
            <person name="Kalinowski J."/>
            <person name="Ruckert C."/>
        </authorList>
    </citation>
    <scope>NUCLEOTIDE SEQUENCE</scope>
    <source>
        <strain evidence="2">KCTC 42097</strain>
    </source>
</reference>